<sequence>MPEEIPRTMQSAHRYRTAARTFPTAVLVVLAVVPVVAGTG</sequence>
<keyword evidence="3" id="KW-1185">Reference proteome</keyword>
<protein>
    <submittedName>
        <fullName evidence="2">Uncharacterized protein</fullName>
    </submittedName>
</protein>
<dbReference type="EMBL" id="JBHMDI010000041">
    <property type="protein sequence ID" value="MFB9349170.1"/>
    <property type="molecule type" value="Genomic_DNA"/>
</dbReference>
<dbReference type="Proteomes" id="UP001589753">
    <property type="component" value="Unassembled WGS sequence"/>
</dbReference>
<name>A0ABV5LCA7_9ACTN</name>
<evidence type="ECO:0000313" key="2">
    <source>
        <dbReference type="EMBL" id="MFB9349170.1"/>
    </source>
</evidence>
<keyword evidence="1" id="KW-1133">Transmembrane helix</keyword>
<accession>A0ABV5LCA7</accession>
<comment type="caution">
    <text evidence="2">The sequence shown here is derived from an EMBL/GenBank/DDBJ whole genome shotgun (WGS) entry which is preliminary data.</text>
</comment>
<gene>
    <name evidence="2" type="ORF">ACFFUA_17140</name>
</gene>
<proteinExistence type="predicted"/>
<reference evidence="2 3" key="1">
    <citation type="submission" date="2024-09" db="EMBL/GenBank/DDBJ databases">
        <authorList>
            <person name="Sun Q."/>
            <person name="Mori K."/>
        </authorList>
    </citation>
    <scope>NUCLEOTIDE SEQUENCE [LARGE SCALE GENOMIC DNA]</scope>
    <source>
        <strain evidence="2 3">JCM 9767</strain>
    </source>
</reference>
<keyword evidence="1" id="KW-0472">Membrane</keyword>
<evidence type="ECO:0000256" key="1">
    <source>
        <dbReference type="SAM" id="Phobius"/>
    </source>
</evidence>
<keyword evidence="1" id="KW-0812">Transmembrane</keyword>
<feature type="transmembrane region" description="Helical" evidence="1">
    <location>
        <begin position="21"/>
        <end position="39"/>
    </location>
</feature>
<dbReference type="RefSeq" id="WP_267883135.1">
    <property type="nucleotide sequence ID" value="NZ_JBHMDI010000041.1"/>
</dbReference>
<evidence type="ECO:0000313" key="3">
    <source>
        <dbReference type="Proteomes" id="UP001589753"/>
    </source>
</evidence>
<organism evidence="2 3">
    <name type="scientific">Streptomyces heliomycini</name>
    <dbReference type="NCBI Taxonomy" id="284032"/>
    <lineage>
        <taxon>Bacteria</taxon>
        <taxon>Bacillati</taxon>
        <taxon>Actinomycetota</taxon>
        <taxon>Actinomycetes</taxon>
        <taxon>Kitasatosporales</taxon>
        <taxon>Streptomycetaceae</taxon>
        <taxon>Streptomyces</taxon>
    </lineage>
</organism>